<dbReference type="AlphaFoldDB" id="A0A0D5XTT8"/>
<evidence type="ECO:0000313" key="2">
    <source>
        <dbReference type="Proteomes" id="UP000032748"/>
    </source>
</evidence>
<dbReference type="KEGG" id="pcz:PCL1606_10500"/>
<organism evidence="1 2">
    <name type="scientific">Pseudomonas chlororaphis</name>
    <dbReference type="NCBI Taxonomy" id="587753"/>
    <lineage>
        <taxon>Bacteria</taxon>
        <taxon>Pseudomonadati</taxon>
        <taxon>Pseudomonadota</taxon>
        <taxon>Gammaproteobacteria</taxon>
        <taxon>Pseudomonadales</taxon>
        <taxon>Pseudomonadaceae</taxon>
        <taxon>Pseudomonas</taxon>
    </lineage>
</organism>
<proteinExistence type="predicted"/>
<sequence length="39" mass="4313">MGTHVVCSWIGQRSADMSPGAFLLVVLADRLVNGRSRRR</sequence>
<dbReference type="Proteomes" id="UP000032748">
    <property type="component" value="Chromosome"/>
</dbReference>
<gene>
    <name evidence="1" type="ORF">PCL1606_10500</name>
</gene>
<reference evidence="1 2" key="1">
    <citation type="journal article" date="2015" name="Mol. Plant Microbe Interact.">
        <title>Comparative Genomic Analysis of Pseudomonas chlororaphis PCL1606 Reveals New Insight into Antifungal Compounds Involved in Biocontrol.</title>
        <authorList>
            <person name="Calderon C.E."/>
            <person name="Ramos C."/>
            <person name="de Vicente A."/>
            <person name="Cazorla F.M."/>
        </authorList>
    </citation>
    <scope>NUCLEOTIDE SEQUENCE [LARGE SCALE GENOMIC DNA]</scope>
    <source>
        <strain evidence="1 2">PCL1606</strain>
    </source>
</reference>
<dbReference type="EMBL" id="CP011110">
    <property type="protein sequence ID" value="AKA22506.1"/>
    <property type="molecule type" value="Genomic_DNA"/>
</dbReference>
<evidence type="ECO:0000313" key="1">
    <source>
        <dbReference type="EMBL" id="AKA22506.1"/>
    </source>
</evidence>
<name>A0A0D5XTT8_9PSED</name>
<protein>
    <submittedName>
        <fullName evidence="1">Uncharacterized protein</fullName>
    </submittedName>
</protein>
<accession>A0A0D5XTT8</accession>